<dbReference type="AlphaFoldDB" id="A0A0K1W2G1"/>
<sequence length="305" mass="37324">MSYKVLIIGNGFDINIDKNIKNYQYDLYNYYKEFNKSDVLLDFISQINYIDFKNINYDFFNKNETIIYETINYILKRKRRFLNGIELFFNKLLKKFDSKYKKNEVDAIELFLQLTYYEFIRNKYGEKINTFFSKIEDKSLNTKYHLLATTNFTDSLLLLKEKLIDKTPEQKSNFFYPIHSENLYVNGKINNTQMISGKFPNPQIILNRKKINKDFKNRILYKAKKFKHEIIIFDFFGISLKNDEHIIKMINEINNNENIRIIINYYYYYRKDTKLLKKCKYLKKIELNFYSYKEWENYNNLFSSY</sequence>
<gene>
    <name evidence="1" type="ORF">SLITO_v1c09090</name>
</gene>
<reference evidence="1 2" key="1">
    <citation type="journal article" date="2015" name="Genome Announc.">
        <title>Complete Genome Sequence of Spiroplasma litorale TN-1T (DSM 21781), a Bacterium Isolated from a Green-Eyed Horsefly (Tabanus nigrovittatus).</title>
        <authorList>
            <person name="Lo W.S."/>
            <person name="Lai Y.C."/>
            <person name="Lien Y.W."/>
            <person name="Wang T.H."/>
            <person name="Kuo C.H."/>
        </authorList>
    </citation>
    <scope>NUCLEOTIDE SEQUENCE [LARGE SCALE GENOMIC DNA]</scope>
    <source>
        <strain evidence="1 2">TN-1</strain>
    </source>
</reference>
<dbReference type="STRING" id="216942.SLITO_v1c09090"/>
<dbReference type="EMBL" id="CP012357">
    <property type="protein sequence ID" value="AKX34520.1"/>
    <property type="molecule type" value="Genomic_DNA"/>
</dbReference>
<dbReference type="Proteomes" id="UP000067476">
    <property type="component" value="Chromosome"/>
</dbReference>
<dbReference type="RefSeq" id="WP_075058609.1">
    <property type="nucleotide sequence ID" value="NZ_CP012357.1"/>
</dbReference>
<accession>A0A0K1W2G1</accession>
<proteinExistence type="predicted"/>
<organism evidence="1 2">
    <name type="scientific">Spiroplasma litorale</name>
    <dbReference type="NCBI Taxonomy" id="216942"/>
    <lineage>
        <taxon>Bacteria</taxon>
        <taxon>Bacillati</taxon>
        <taxon>Mycoplasmatota</taxon>
        <taxon>Mollicutes</taxon>
        <taxon>Entomoplasmatales</taxon>
        <taxon>Spiroplasmataceae</taxon>
        <taxon>Spiroplasma</taxon>
    </lineage>
</organism>
<evidence type="ECO:0000313" key="2">
    <source>
        <dbReference type="Proteomes" id="UP000067476"/>
    </source>
</evidence>
<dbReference type="PATRIC" id="fig|216942.3.peg.925"/>
<evidence type="ECO:0000313" key="1">
    <source>
        <dbReference type="EMBL" id="AKX34520.1"/>
    </source>
</evidence>
<evidence type="ECO:0008006" key="3">
    <source>
        <dbReference type="Google" id="ProtNLM"/>
    </source>
</evidence>
<dbReference type="OrthoDB" id="9917795at2"/>
<name>A0A0K1W2G1_9MOLU</name>
<keyword evidence="2" id="KW-1185">Reference proteome</keyword>
<protein>
    <recommendedName>
        <fullName evidence="3">Bacteriophage abortive infection AbiH</fullName>
    </recommendedName>
</protein>
<dbReference type="KEGG" id="sll:SLITO_v1c09090"/>